<keyword evidence="6" id="KW-1185">Reference proteome</keyword>
<dbReference type="Proteomes" id="UP000649573">
    <property type="component" value="Unassembled WGS sequence"/>
</dbReference>
<dbReference type="InterPro" id="IPR000792">
    <property type="entry name" value="Tscrpt_reg_LuxR_C"/>
</dbReference>
<evidence type="ECO:0000259" key="4">
    <source>
        <dbReference type="PROSITE" id="PS50043"/>
    </source>
</evidence>
<protein>
    <submittedName>
        <fullName evidence="5">DNA-binding response regulator</fullName>
    </submittedName>
</protein>
<proteinExistence type="predicted"/>
<evidence type="ECO:0000313" key="5">
    <source>
        <dbReference type="EMBL" id="GGU32549.1"/>
    </source>
</evidence>
<dbReference type="PANTHER" id="PTHR43214">
    <property type="entry name" value="TWO-COMPONENT RESPONSE REGULATOR"/>
    <property type="match status" value="1"/>
</dbReference>
<dbReference type="PRINTS" id="PR00038">
    <property type="entry name" value="HTHLUXR"/>
</dbReference>
<dbReference type="InterPro" id="IPR016032">
    <property type="entry name" value="Sig_transdc_resp-reg_C-effctor"/>
</dbReference>
<dbReference type="CDD" id="cd06170">
    <property type="entry name" value="LuxR_C_like"/>
    <property type="match status" value="1"/>
</dbReference>
<name>A0ABQ2UIM3_9PSEU</name>
<dbReference type="Pfam" id="PF00196">
    <property type="entry name" value="GerE"/>
    <property type="match status" value="1"/>
</dbReference>
<dbReference type="SUPFAM" id="SSF46894">
    <property type="entry name" value="C-terminal effector domain of the bipartite response regulators"/>
    <property type="match status" value="1"/>
</dbReference>
<dbReference type="PROSITE" id="PS00622">
    <property type="entry name" value="HTH_LUXR_1"/>
    <property type="match status" value="1"/>
</dbReference>
<keyword evidence="1" id="KW-0805">Transcription regulation</keyword>
<dbReference type="PANTHER" id="PTHR43214:SF24">
    <property type="entry name" value="TRANSCRIPTIONAL REGULATORY PROTEIN NARL-RELATED"/>
    <property type="match status" value="1"/>
</dbReference>
<sequence length="233" mass="24587">MIEAVEPLEFHRPALRSLPGAEEPHADVAKVLVAGPDVLARRGIAAVLGTHLDIAVVGDCEPGAAVRRAISRYWPDVLLLHGVREGDAELEATLVAVRHARCTTRVLTVGAGQAPRFDDGVCGALPLSATPEQLVAAVRMAAAGYVMISGALHGDEVPAAVRDGLTRRECEVLALIARGLSNAEIALALTLSEHTVKSHVQNLLGKLKLRNRVHAVIYAFEAGLGSRPLTPLV</sequence>
<feature type="domain" description="HTH luxR-type" evidence="4">
    <location>
        <begin position="158"/>
        <end position="223"/>
    </location>
</feature>
<evidence type="ECO:0000256" key="3">
    <source>
        <dbReference type="ARBA" id="ARBA00023163"/>
    </source>
</evidence>
<evidence type="ECO:0000313" key="6">
    <source>
        <dbReference type="Proteomes" id="UP000649573"/>
    </source>
</evidence>
<dbReference type="EMBL" id="BMRE01000008">
    <property type="protein sequence ID" value="GGU32549.1"/>
    <property type="molecule type" value="Genomic_DNA"/>
</dbReference>
<accession>A0ABQ2UIM3</accession>
<dbReference type="InterPro" id="IPR011006">
    <property type="entry name" value="CheY-like_superfamily"/>
</dbReference>
<dbReference type="PROSITE" id="PS50043">
    <property type="entry name" value="HTH_LUXR_2"/>
    <property type="match status" value="1"/>
</dbReference>
<dbReference type="Gene3D" id="3.40.50.2300">
    <property type="match status" value="1"/>
</dbReference>
<dbReference type="GO" id="GO:0003677">
    <property type="term" value="F:DNA binding"/>
    <property type="evidence" value="ECO:0007669"/>
    <property type="project" value="UniProtKB-KW"/>
</dbReference>
<keyword evidence="2 5" id="KW-0238">DNA-binding</keyword>
<evidence type="ECO:0000256" key="2">
    <source>
        <dbReference type="ARBA" id="ARBA00023125"/>
    </source>
</evidence>
<evidence type="ECO:0000256" key="1">
    <source>
        <dbReference type="ARBA" id="ARBA00023015"/>
    </source>
</evidence>
<keyword evidence="3" id="KW-0804">Transcription</keyword>
<reference evidence="6" key="1">
    <citation type="journal article" date="2019" name="Int. J. Syst. Evol. Microbiol.">
        <title>The Global Catalogue of Microorganisms (GCM) 10K type strain sequencing project: providing services to taxonomists for standard genome sequencing and annotation.</title>
        <authorList>
            <consortium name="The Broad Institute Genomics Platform"/>
            <consortium name="The Broad Institute Genome Sequencing Center for Infectious Disease"/>
            <person name="Wu L."/>
            <person name="Ma J."/>
        </authorList>
    </citation>
    <scope>NUCLEOTIDE SEQUENCE [LARGE SCALE GENOMIC DNA]</scope>
    <source>
        <strain evidence="6">JCM 3296</strain>
    </source>
</reference>
<dbReference type="SUPFAM" id="SSF52172">
    <property type="entry name" value="CheY-like"/>
    <property type="match status" value="1"/>
</dbReference>
<gene>
    <name evidence="5" type="ORF">GCM10010178_25950</name>
</gene>
<comment type="caution">
    <text evidence="5">The sequence shown here is derived from an EMBL/GenBank/DDBJ whole genome shotgun (WGS) entry which is preliminary data.</text>
</comment>
<organism evidence="5 6">
    <name type="scientific">Lentzea flava</name>
    <dbReference type="NCBI Taxonomy" id="103732"/>
    <lineage>
        <taxon>Bacteria</taxon>
        <taxon>Bacillati</taxon>
        <taxon>Actinomycetota</taxon>
        <taxon>Actinomycetes</taxon>
        <taxon>Pseudonocardiales</taxon>
        <taxon>Pseudonocardiaceae</taxon>
        <taxon>Lentzea</taxon>
    </lineage>
</organism>
<dbReference type="SMART" id="SM00421">
    <property type="entry name" value="HTH_LUXR"/>
    <property type="match status" value="1"/>
</dbReference>
<dbReference type="InterPro" id="IPR039420">
    <property type="entry name" value="WalR-like"/>
</dbReference>